<proteinExistence type="predicted"/>
<name>A0ABM4B202_HYDVU</name>
<dbReference type="Pfam" id="PF13358">
    <property type="entry name" value="DDE_3"/>
    <property type="match status" value="1"/>
</dbReference>
<dbReference type="NCBIfam" id="NF033545">
    <property type="entry name" value="transpos_IS630"/>
    <property type="match status" value="1"/>
</dbReference>
<dbReference type="InterPro" id="IPR009057">
    <property type="entry name" value="Homeodomain-like_sf"/>
</dbReference>
<dbReference type="Gene3D" id="3.30.420.10">
    <property type="entry name" value="Ribonuclease H-like superfamily/Ribonuclease H"/>
    <property type="match status" value="1"/>
</dbReference>
<evidence type="ECO:0000256" key="1">
    <source>
        <dbReference type="SAM" id="MobiDB-lite"/>
    </source>
</evidence>
<dbReference type="RefSeq" id="XP_065642833.1">
    <property type="nucleotide sequence ID" value="XM_065786761.1"/>
</dbReference>
<dbReference type="InterPro" id="IPR036397">
    <property type="entry name" value="RNaseH_sf"/>
</dbReference>
<feature type="region of interest" description="Disordered" evidence="1">
    <location>
        <begin position="1"/>
        <end position="21"/>
    </location>
</feature>
<evidence type="ECO:0000259" key="2">
    <source>
        <dbReference type="Pfam" id="PF13358"/>
    </source>
</evidence>
<sequence>MQSILRRYDRTNSTHPGSRGGARHVIYNEEIRKRIEELINDNTTTTIIEIKHALNVNVSIKIVWRWVTNLGYTYKITRPIYERRNDSAVKNLRIEYVRWYTLVSSIHRYRNIVFIDESPFNLHMFRSHSWARRAVTPNPIIRPRQRNVSMILAVNGLSIIHCKAVSVSVNTVLFQEYIDEVVRVLGTEEEFTLVMDNVRIHHNVEMRAQNIQIKYLSPYSPFSNPCEEIFFYLNNNVQRNTAPAARNELITRMREACLSIPNVNLSNYLLHTHLRSDDIPRQ</sequence>
<evidence type="ECO:0000313" key="3">
    <source>
        <dbReference type="Proteomes" id="UP001652625"/>
    </source>
</evidence>
<gene>
    <name evidence="4" type="primary">LOC136074445</name>
</gene>
<dbReference type="InterPro" id="IPR047655">
    <property type="entry name" value="Transpos_IS630-like"/>
</dbReference>
<protein>
    <submittedName>
        <fullName evidence="4">Uncharacterized protein LOC136074445</fullName>
    </submittedName>
</protein>
<dbReference type="GeneID" id="136074445"/>
<feature type="domain" description="Tc1-like transposase DDE" evidence="2">
    <location>
        <begin position="112"/>
        <end position="249"/>
    </location>
</feature>
<reference evidence="3" key="1">
    <citation type="submission" date="2025-05" db="UniProtKB">
        <authorList>
            <consortium name="RefSeq"/>
        </authorList>
    </citation>
    <scope>NUCLEOTIDE SEQUENCE [LARGE SCALE GENOMIC DNA]</scope>
</reference>
<accession>A0ABM4B202</accession>
<dbReference type="SUPFAM" id="SSF46689">
    <property type="entry name" value="Homeodomain-like"/>
    <property type="match status" value="1"/>
</dbReference>
<reference evidence="4" key="2">
    <citation type="submission" date="2025-08" db="UniProtKB">
        <authorList>
            <consortium name="RefSeq"/>
        </authorList>
    </citation>
    <scope>IDENTIFICATION</scope>
</reference>
<keyword evidence="3" id="KW-1185">Reference proteome</keyword>
<organism evidence="3 4">
    <name type="scientific">Hydra vulgaris</name>
    <name type="common">Hydra</name>
    <name type="synonym">Hydra attenuata</name>
    <dbReference type="NCBI Taxonomy" id="6087"/>
    <lineage>
        <taxon>Eukaryota</taxon>
        <taxon>Metazoa</taxon>
        <taxon>Cnidaria</taxon>
        <taxon>Hydrozoa</taxon>
        <taxon>Hydroidolina</taxon>
        <taxon>Anthoathecata</taxon>
        <taxon>Aplanulata</taxon>
        <taxon>Hydridae</taxon>
        <taxon>Hydra</taxon>
    </lineage>
</organism>
<dbReference type="InterPro" id="IPR038717">
    <property type="entry name" value="Tc1-like_DDE_dom"/>
</dbReference>
<feature type="compositionally biased region" description="Basic and acidic residues" evidence="1">
    <location>
        <begin position="1"/>
        <end position="12"/>
    </location>
</feature>
<dbReference type="PANTHER" id="PTHR46564">
    <property type="entry name" value="TRANSPOSASE"/>
    <property type="match status" value="1"/>
</dbReference>
<dbReference type="PANTHER" id="PTHR46564:SF1">
    <property type="entry name" value="TRANSPOSASE"/>
    <property type="match status" value="1"/>
</dbReference>
<evidence type="ECO:0000313" key="4">
    <source>
        <dbReference type="RefSeq" id="XP_065642833.1"/>
    </source>
</evidence>
<dbReference type="Proteomes" id="UP001652625">
    <property type="component" value="Chromosome 01"/>
</dbReference>